<evidence type="ECO:0000313" key="2">
    <source>
        <dbReference type="Proteomes" id="UP000800092"/>
    </source>
</evidence>
<gene>
    <name evidence="1" type="ORF">EV356DRAFT_279647</name>
</gene>
<reference evidence="1" key="1">
    <citation type="journal article" date="2020" name="Stud. Mycol.">
        <title>101 Dothideomycetes genomes: a test case for predicting lifestyles and emergence of pathogens.</title>
        <authorList>
            <person name="Haridas S."/>
            <person name="Albert R."/>
            <person name="Binder M."/>
            <person name="Bloem J."/>
            <person name="Labutti K."/>
            <person name="Salamov A."/>
            <person name="Andreopoulos B."/>
            <person name="Baker S."/>
            <person name="Barry K."/>
            <person name="Bills G."/>
            <person name="Bluhm B."/>
            <person name="Cannon C."/>
            <person name="Castanera R."/>
            <person name="Culley D."/>
            <person name="Daum C."/>
            <person name="Ezra D."/>
            <person name="Gonzalez J."/>
            <person name="Henrissat B."/>
            <person name="Kuo A."/>
            <person name="Liang C."/>
            <person name="Lipzen A."/>
            <person name="Lutzoni F."/>
            <person name="Magnuson J."/>
            <person name="Mondo S."/>
            <person name="Nolan M."/>
            <person name="Ohm R."/>
            <person name="Pangilinan J."/>
            <person name="Park H.-J."/>
            <person name="Ramirez L."/>
            <person name="Alfaro M."/>
            <person name="Sun H."/>
            <person name="Tritt A."/>
            <person name="Yoshinaga Y."/>
            <person name="Zwiers L.-H."/>
            <person name="Turgeon B."/>
            <person name="Goodwin S."/>
            <person name="Spatafora J."/>
            <person name="Crous P."/>
            <person name="Grigoriev I."/>
        </authorList>
    </citation>
    <scope>NUCLEOTIDE SEQUENCE</scope>
    <source>
        <strain evidence="1">Tuck. ex Michener</strain>
    </source>
</reference>
<dbReference type="EMBL" id="ML991822">
    <property type="protein sequence ID" value="KAF2231819.1"/>
    <property type="molecule type" value="Genomic_DNA"/>
</dbReference>
<proteinExistence type="predicted"/>
<name>A0A6A6H1R5_VIRVR</name>
<evidence type="ECO:0000313" key="1">
    <source>
        <dbReference type="EMBL" id="KAF2231819.1"/>
    </source>
</evidence>
<keyword evidence="2" id="KW-1185">Reference proteome</keyword>
<protein>
    <submittedName>
        <fullName evidence="1">Uncharacterized protein</fullName>
    </submittedName>
</protein>
<dbReference type="Proteomes" id="UP000800092">
    <property type="component" value="Unassembled WGS sequence"/>
</dbReference>
<organism evidence="1 2">
    <name type="scientific">Viridothelium virens</name>
    <name type="common">Speckled blister lichen</name>
    <name type="synonym">Trypethelium virens</name>
    <dbReference type="NCBI Taxonomy" id="1048519"/>
    <lineage>
        <taxon>Eukaryota</taxon>
        <taxon>Fungi</taxon>
        <taxon>Dikarya</taxon>
        <taxon>Ascomycota</taxon>
        <taxon>Pezizomycotina</taxon>
        <taxon>Dothideomycetes</taxon>
        <taxon>Dothideomycetes incertae sedis</taxon>
        <taxon>Trypetheliales</taxon>
        <taxon>Trypetheliaceae</taxon>
        <taxon>Viridothelium</taxon>
    </lineage>
</organism>
<accession>A0A6A6H1R5</accession>
<dbReference type="AlphaFoldDB" id="A0A6A6H1R5"/>
<sequence length="171" mass="19171">MTDKLLMEIALKQYLICQISIRSHSMSFSPQNSLLHHPYSATDPLSQYTPPVLVLFPRSLVLLFRLRLARCFLIFSSSLNSTPRLPPLHSHYPEALRCFLMDPPPPPPPLQTLPISTFSLPIFNHQLSPLLSCLPTQTSRSTGLINPVLLPTISPQPRGAQLANLARLFLK</sequence>